<protein>
    <submittedName>
        <fullName evidence="2">Uncharacterized protein</fullName>
    </submittedName>
</protein>
<feature type="region of interest" description="Disordered" evidence="1">
    <location>
        <begin position="1"/>
        <end position="21"/>
    </location>
</feature>
<evidence type="ECO:0000256" key="1">
    <source>
        <dbReference type="SAM" id="MobiDB-lite"/>
    </source>
</evidence>
<reference evidence="2" key="1">
    <citation type="submission" date="2021-02" db="EMBL/GenBank/DDBJ databases">
        <authorList>
            <person name="Nowell W R."/>
        </authorList>
    </citation>
    <scope>NUCLEOTIDE SEQUENCE</scope>
    <source>
        <strain evidence="2">Ploen Becks lab</strain>
    </source>
</reference>
<name>A0A814NSP3_9BILA</name>
<organism evidence="2 3">
    <name type="scientific">Brachionus calyciflorus</name>
    <dbReference type="NCBI Taxonomy" id="104777"/>
    <lineage>
        <taxon>Eukaryota</taxon>
        <taxon>Metazoa</taxon>
        <taxon>Spiralia</taxon>
        <taxon>Gnathifera</taxon>
        <taxon>Rotifera</taxon>
        <taxon>Eurotatoria</taxon>
        <taxon>Monogononta</taxon>
        <taxon>Pseudotrocha</taxon>
        <taxon>Ploima</taxon>
        <taxon>Brachionidae</taxon>
        <taxon>Brachionus</taxon>
    </lineage>
</organism>
<proteinExistence type="predicted"/>
<accession>A0A814NSP3</accession>
<comment type="caution">
    <text evidence="2">The sequence shown here is derived from an EMBL/GenBank/DDBJ whole genome shotgun (WGS) entry which is preliminary data.</text>
</comment>
<feature type="non-terminal residue" evidence="2">
    <location>
        <position position="47"/>
    </location>
</feature>
<evidence type="ECO:0000313" key="2">
    <source>
        <dbReference type="EMBL" id="CAF1097838.1"/>
    </source>
</evidence>
<dbReference type="Proteomes" id="UP000663879">
    <property type="component" value="Unassembled WGS sequence"/>
</dbReference>
<feature type="compositionally biased region" description="Polar residues" evidence="1">
    <location>
        <begin position="1"/>
        <end position="12"/>
    </location>
</feature>
<gene>
    <name evidence="2" type="ORF">OXX778_LOCUS20996</name>
</gene>
<keyword evidence="3" id="KW-1185">Reference proteome</keyword>
<evidence type="ECO:0000313" key="3">
    <source>
        <dbReference type="Proteomes" id="UP000663879"/>
    </source>
</evidence>
<sequence length="47" mass="5697">MSNDQPTSQFRQQPEDLDVTRNNEAINEFQAKTIELRSHRPQWITYY</sequence>
<dbReference type="EMBL" id="CAJNOC010007384">
    <property type="protein sequence ID" value="CAF1097838.1"/>
    <property type="molecule type" value="Genomic_DNA"/>
</dbReference>
<dbReference type="AlphaFoldDB" id="A0A814NSP3"/>